<reference evidence="4" key="1">
    <citation type="submission" date="2018-10" db="EMBL/GenBank/DDBJ databases">
        <title>De novo assembly of a Great Dane genome.</title>
        <authorList>
            <person name="Kidd J.M."/>
            <person name="Pendleton A.L."/>
            <person name="Shen F."/>
            <person name="Emery S."/>
        </authorList>
    </citation>
    <scope>NUCLEOTIDE SEQUENCE [LARGE SCALE GENOMIC DNA]</scope>
    <source>
        <strain evidence="4">Great Dane</strain>
    </source>
</reference>
<feature type="compositionally biased region" description="Pro residues" evidence="2">
    <location>
        <begin position="181"/>
        <end position="198"/>
    </location>
</feature>
<dbReference type="Pfam" id="PF06602">
    <property type="entry name" value="Myotub-related"/>
    <property type="match status" value="1"/>
</dbReference>
<sequence length="391" mass="41644">MEALSSLESVITSFPFFYRPKGLRLGDAWHFHPPERYQRVAREVGAVARACGRARVAAPARGVRPRRSLTALTWPSPFPARQTNAWRLSEVNENFSLCPSYPRAVIVARAVKDRALALSSRFRRGGRCPVLSHHRAPANRGPTHPDSATKTNCGPSRPFPARPGQFVARLQPGLLPFLADPQPPSNGPRPCALPSPRPRPLRGFRVSPISGPAPGPWGPWSPVVFLNPGPTHVLLFGSLSPRLHPTPAGPHALRVPPLGSFSSNPPPTSSRPARGSRPPPHPQGAPRAKSPSQGRVAKASGVASRFAGSATFQPAPTGPQKRCCAEDEELLRAAGAGPGARGFILDTRSAQAAKQALVTGGGTEARGACPGWEPLHWPLAEGRGLHPGAWD</sequence>
<feature type="region of interest" description="Disordered" evidence="2">
    <location>
        <begin position="175"/>
        <end position="207"/>
    </location>
</feature>
<feature type="domain" description="Myotubularin phosphatase" evidence="3">
    <location>
        <begin position="68"/>
        <end position="391"/>
    </location>
</feature>
<dbReference type="PROSITE" id="PS51339">
    <property type="entry name" value="PPASE_MYOTUBULARIN"/>
    <property type="match status" value="1"/>
</dbReference>
<dbReference type="Proteomes" id="UP000694542">
    <property type="component" value="Chromosome 2"/>
</dbReference>
<proteinExistence type="inferred from homology"/>
<name>A0A8C0TAZ7_CANLF</name>
<feature type="region of interest" description="Disordered" evidence="2">
    <location>
        <begin position="129"/>
        <end position="156"/>
    </location>
</feature>
<dbReference type="InterPro" id="IPR030564">
    <property type="entry name" value="Myotubularin"/>
</dbReference>
<dbReference type="InterPro" id="IPR010569">
    <property type="entry name" value="Myotubularin-like_Pase_dom"/>
</dbReference>
<evidence type="ECO:0000259" key="3">
    <source>
        <dbReference type="PROSITE" id="PS51339"/>
    </source>
</evidence>
<evidence type="ECO:0000256" key="1">
    <source>
        <dbReference type="ARBA" id="ARBA00007471"/>
    </source>
</evidence>
<dbReference type="InterPro" id="IPR029021">
    <property type="entry name" value="Prot-tyrosine_phosphatase-like"/>
</dbReference>
<evidence type="ECO:0000313" key="4">
    <source>
        <dbReference type="Ensembl" id="ENSCAFP00040034433.1"/>
    </source>
</evidence>
<comment type="similarity">
    <text evidence="1">Belongs to the protein-tyrosine phosphatase family. Non-receptor class myotubularin subfamily.</text>
</comment>
<accession>A0A8C0TAZ7</accession>
<feature type="region of interest" description="Disordered" evidence="2">
    <location>
        <begin position="247"/>
        <end position="321"/>
    </location>
</feature>
<dbReference type="PANTHER" id="PTHR10807:SF52">
    <property type="entry name" value="MYOTUBULARIN PHOSPHATASE DOMAIN-CONTAINING PROTEIN"/>
    <property type="match status" value="1"/>
</dbReference>
<dbReference type="AlphaFoldDB" id="A0A8C0TAZ7"/>
<evidence type="ECO:0000256" key="2">
    <source>
        <dbReference type="SAM" id="MobiDB-lite"/>
    </source>
</evidence>
<organism evidence="4 5">
    <name type="scientific">Canis lupus familiaris</name>
    <name type="common">Dog</name>
    <name type="synonym">Canis familiaris</name>
    <dbReference type="NCBI Taxonomy" id="9615"/>
    <lineage>
        <taxon>Eukaryota</taxon>
        <taxon>Metazoa</taxon>
        <taxon>Chordata</taxon>
        <taxon>Craniata</taxon>
        <taxon>Vertebrata</taxon>
        <taxon>Euteleostomi</taxon>
        <taxon>Mammalia</taxon>
        <taxon>Eutheria</taxon>
        <taxon>Laurasiatheria</taxon>
        <taxon>Carnivora</taxon>
        <taxon>Caniformia</taxon>
        <taxon>Canidae</taxon>
        <taxon>Canis</taxon>
    </lineage>
</organism>
<dbReference type="SUPFAM" id="SSF52799">
    <property type="entry name" value="(Phosphotyrosine protein) phosphatases II"/>
    <property type="match status" value="1"/>
</dbReference>
<dbReference type="PANTHER" id="PTHR10807">
    <property type="entry name" value="MYOTUBULARIN-RELATED"/>
    <property type="match status" value="1"/>
</dbReference>
<evidence type="ECO:0000313" key="5">
    <source>
        <dbReference type="Proteomes" id="UP000694542"/>
    </source>
</evidence>
<reference evidence="4" key="2">
    <citation type="submission" date="2025-08" db="UniProtKB">
        <authorList>
            <consortium name="Ensembl"/>
        </authorList>
    </citation>
    <scope>IDENTIFICATION</scope>
</reference>
<protein>
    <recommendedName>
        <fullName evidence="3">Myotubularin phosphatase domain-containing protein</fullName>
    </recommendedName>
</protein>
<dbReference type="Ensembl" id="ENSCAFT00040039462.1">
    <property type="protein sequence ID" value="ENSCAFP00040034433.1"/>
    <property type="gene ID" value="ENSCAFG00040021268.1"/>
</dbReference>